<feature type="domain" description="N-acetyltransferase" evidence="4">
    <location>
        <begin position="17"/>
        <end position="171"/>
    </location>
</feature>
<evidence type="ECO:0000313" key="6">
    <source>
        <dbReference type="Proteomes" id="UP000309061"/>
    </source>
</evidence>
<dbReference type="InterPro" id="IPR000182">
    <property type="entry name" value="GNAT_dom"/>
</dbReference>
<dbReference type="RefSeq" id="WP_136496621.1">
    <property type="nucleotide sequence ID" value="NZ_CP046052.1"/>
</dbReference>
<reference evidence="5 6" key="1">
    <citation type="submission" date="2019-11" db="EMBL/GenBank/DDBJ databases">
        <title>The genome sequence of Methylocystis heyeri.</title>
        <authorList>
            <person name="Oshkin I.Y."/>
            <person name="Miroshnikov K."/>
            <person name="Dedysh S.N."/>
        </authorList>
    </citation>
    <scope>NUCLEOTIDE SEQUENCE [LARGE SCALE GENOMIC DNA]</scope>
    <source>
        <strain evidence="5 6">H2</strain>
    </source>
</reference>
<comment type="similarity">
    <text evidence="3">Belongs to the acetyltransferase family. RimJ subfamily.</text>
</comment>
<name>A0A6B8KD79_9HYPH</name>
<protein>
    <submittedName>
        <fullName evidence="5">GNAT family N-acetyltransferase</fullName>
    </submittedName>
</protein>
<dbReference type="Gene3D" id="3.40.630.30">
    <property type="match status" value="1"/>
</dbReference>
<dbReference type="Pfam" id="PF13302">
    <property type="entry name" value="Acetyltransf_3"/>
    <property type="match status" value="1"/>
</dbReference>
<sequence length="213" mass="23300">MFPEVTRDDIFRLETERLWLRWPRAADTEIFVRLAGDPEVARQTATIPYPYEANHAERFILAARSSNADGSGLTLTIAPKKRPNEAIGVIAAQKVGEGRSSLARGYSPDKRLVATLGYWLGRPYWSQGFMGEAAGVFLDLVFGITTIDEIAAAALPENPASLQLLEKLGFVPAGRGGLDAPARGGQVEVEWRRLTRGGARTMFGSRRPKLTSS</sequence>
<evidence type="ECO:0000256" key="1">
    <source>
        <dbReference type="ARBA" id="ARBA00022679"/>
    </source>
</evidence>
<dbReference type="EMBL" id="CP046052">
    <property type="protein sequence ID" value="QGM46374.1"/>
    <property type="molecule type" value="Genomic_DNA"/>
</dbReference>
<dbReference type="SUPFAM" id="SSF55729">
    <property type="entry name" value="Acyl-CoA N-acyltransferases (Nat)"/>
    <property type="match status" value="1"/>
</dbReference>
<evidence type="ECO:0000256" key="3">
    <source>
        <dbReference type="ARBA" id="ARBA00038502"/>
    </source>
</evidence>
<gene>
    <name evidence="5" type="ORF">H2LOC_012070</name>
</gene>
<accession>A0A6B8KD79</accession>
<dbReference type="KEGG" id="mhey:H2LOC_012070"/>
<dbReference type="InterPro" id="IPR051531">
    <property type="entry name" value="N-acetyltransferase"/>
</dbReference>
<keyword evidence="1 5" id="KW-0808">Transferase</keyword>
<keyword evidence="6" id="KW-1185">Reference proteome</keyword>
<evidence type="ECO:0000259" key="4">
    <source>
        <dbReference type="Pfam" id="PF13302"/>
    </source>
</evidence>
<organism evidence="5 6">
    <name type="scientific">Methylocystis heyeri</name>
    <dbReference type="NCBI Taxonomy" id="391905"/>
    <lineage>
        <taxon>Bacteria</taxon>
        <taxon>Pseudomonadati</taxon>
        <taxon>Pseudomonadota</taxon>
        <taxon>Alphaproteobacteria</taxon>
        <taxon>Hyphomicrobiales</taxon>
        <taxon>Methylocystaceae</taxon>
        <taxon>Methylocystis</taxon>
    </lineage>
</organism>
<dbReference type="Proteomes" id="UP000309061">
    <property type="component" value="Chromosome"/>
</dbReference>
<evidence type="ECO:0000256" key="2">
    <source>
        <dbReference type="ARBA" id="ARBA00023315"/>
    </source>
</evidence>
<dbReference type="InterPro" id="IPR016181">
    <property type="entry name" value="Acyl_CoA_acyltransferase"/>
</dbReference>
<dbReference type="PANTHER" id="PTHR43792">
    <property type="entry name" value="GNAT FAMILY, PUTATIVE (AFU_ORTHOLOGUE AFUA_3G00765)-RELATED-RELATED"/>
    <property type="match status" value="1"/>
</dbReference>
<dbReference type="GO" id="GO:0016747">
    <property type="term" value="F:acyltransferase activity, transferring groups other than amino-acyl groups"/>
    <property type="evidence" value="ECO:0007669"/>
    <property type="project" value="InterPro"/>
</dbReference>
<evidence type="ECO:0000313" key="5">
    <source>
        <dbReference type="EMBL" id="QGM46374.1"/>
    </source>
</evidence>
<dbReference type="PANTHER" id="PTHR43792:SF8">
    <property type="entry name" value="[RIBOSOMAL PROTEIN US5]-ALANINE N-ACETYLTRANSFERASE"/>
    <property type="match status" value="1"/>
</dbReference>
<dbReference type="OrthoDB" id="9804153at2"/>
<dbReference type="AlphaFoldDB" id="A0A6B8KD79"/>
<keyword evidence="2" id="KW-0012">Acyltransferase</keyword>
<proteinExistence type="inferred from homology"/>